<gene>
    <name evidence="2" type="ORF">NCTC8009_00586</name>
</gene>
<dbReference type="AlphaFoldDB" id="A0A2X1NEE9"/>
<proteinExistence type="predicted"/>
<feature type="coiled-coil region" evidence="1">
    <location>
        <begin position="72"/>
        <end position="121"/>
    </location>
</feature>
<evidence type="ECO:0000313" key="3">
    <source>
        <dbReference type="Proteomes" id="UP000250991"/>
    </source>
</evidence>
<dbReference type="Proteomes" id="UP000250991">
    <property type="component" value="Unassembled WGS sequence"/>
</dbReference>
<name>A0A2X1NEE9_ECOLX</name>
<keyword evidence="1" id="KW-0175">Coiled coil</keyword>
<reference evidence="2 3" key="1">
    <citation type="submission" date="2018-06" db="EMBL/GenBank/DDBJ databases">
        <authorList>
            <consortium name="Pathogen Informatics"/>
            <person name="Doyle S."/>
        </authorList>
    </citation>
    <scope>NUCLEOTIDE SEQUENCE [LARGE SCALE GENOMIC DNA]</scope>
    <source>
        <strain evidence="2 3">NCTC8009</strain>
    </source>
</reference>
<sequence length="154" mass="17217">MRIGTCLTPKMNLERMVLKKIILIVIALLAISGIYRTTTAVIEHIRYVRSLEDSKSQLESTNNTLSTALQLSENARSAMLTENERIKALEKEYQRKTAELNANLIKQREESQNEITRLEMRCAVLGLTMCVCLMTLSGCSGNGQKPSTSVPVKN</sequence>
<protein>
    <submittedName>
        <fullName evidence="2">Uncharacterized protein</fullName>
    </submittedName>
</protein>
<organism evidence="2 3">
    <name type="scientific">Escherichia coli</name>
    <dbReference type="NCBI Taxonomy" id="562"/>
    <lineage>
        <taxon>Bacteria</taxon>
        <taxon>Pseudomonadati</taxon>
        <taxon>Pseudomonadota</taxon>
        <taxon>Gammaproteobacteria</taxon>
        <taxon>Enterobacterales</taxon>
        <taxon>Enterobacteriaceae</taxon>
        <taxon>Escherichia</taxon>
    </lineage>
</organism>
<evidence type="ECO:0000313" key="2">
    <source>
        <dbReference type="EMBL" id="SPW74182.1"/>
    </source>
</evidence>
<dbReference type="EMBL" id="UARW01000007">
    <property type="protein sequence ID" value="SPW74182.1"/>
    <property type="molecule type" value="Genomic_DNA"/>
</dbReference>
<evidence type="ECO:0000256" key="1">
    <source>
        <dbReference type="SAM" id="Coils"/>
    </source>
</evidence>
<accession>A0A2X1NEE9</accession>